<organism evidence="1 2">
    <name type="scientific">Choiromyces venosus 120613-1</name>
    <dbReference type="NCBI Taxonomy" id="1336337"/>
    <lineage>
        <taxon>Eukaryota</taxon>
        <taxon>Fungi</taxon>
        <taxon>Dikarya</taxon>
        <taxon>Ascomycota</taxon>
        <taxon>Pezizomycotina</taxon>
        <taxon>Pezizomycetes</taxon>
        <taxon>Pezizales</taxon>
        <taxon>Tuberaceae</taxon>
        <taxon>Choiromyces</taxon>
    </lineage>
</organism>
<protein>
    <submittedName>
        <fullName evidence="1">Uncharacterized protein</fullName>
    </submittedName>
</protein>
<dbReference type="AlphaFoldDB" id="A0A3N4J1P0"/>
<name>A0A3N4J1P0_9PEZI</name>
<evidence type="ECO:0000313" key="2">
    <source>
        <dbReference type="Proteomes" id="UP000276215"/>
    </source>
</evidence>
<dbReference type="Proteomes" id="UP000276215">
    <property type="component" value="Unassembled WGS sequence"/>
</dbReference>
<dbReference type="EMBL" id="ML120524">
    <property type="protein sequence ID" value="RPA90491.1"/>
    <property type="molecule type" value="Genomic_DNA"/>
</dbReference>
<accession>A0A3N4J1P0</accession>
<proteinExistence type="predicted"/>
<gene>
    <name evidence="1" type="ORF">L873DRAFT_434739</name>
</gene>
<sequence>MLSIAVTYVQGRNFLPHMWVVHFLCVQPCQFRLICRSPTVRLCTSLGIQGRQPYD</sequence>
<evidence type="ECO:0000313" key="1">
    <source>
        <dbReference type="EMBL" id="RPA90491.1"/>
    </source>
</evidence>
<reference evidence="1 2" key="1">
    <citation type="journal article" date="2018" name="Nat. Ecol. Evol.">
        <title>Pezizomycetes genomes reveal the molecular basis of ectomycorrhizal truffle lifestyle.</title>
        <authorList>
            <person name="Murat C."/>
            <person name="Payen T."/>
            <person name="Noel B."/>
            <person name="Kuo A."/>
            <person name="Morin E."/>
            <person name="Chen J."/>
            <person name="Kohler A."/>
            <person name="Krizsan K."/>
            <person name="Balestrini R."/>
            <person name="Da Silva C."/>
            <person name="Montanini B."/>
            <person name="Hainaut M."/>
            <person name="Levati E."/>
            <person name="Barry K.W."/>
            <person name="Belfiori B."/>
            <person name="Cichocki N."/>
            <person name="Clum A."/>
            <person name="Dockter R.B."/>
            <person name="Fauchery L."/>
            <person name="Guy J."/>
            <person name="Iotti M."/>
            <person name="Le Tacon F."/>
            <person name="Lindquist E.A."/>
            <person name="Lipzen A."/>
            <person name="Malagnac F."/>
            <person name="Mello A."/>
            <person name="Molinier V."/>
            <person name="Miyauchi S."/>
            <person name="Poulain J."/>
            <person name="Riccioni C."/>
            <person name="Rubini A."/>
            <person name="Sitrit Y."/>
            <person name="Splivallo R."/>
            <person name="Traeger S."/>
            <person name="Wang M."/>
            <person name="Zifcakova L."/>
            <person name="Wipf D."/>
            <person name="Zambonelli A."/>
            <person name="Paolocci F."/>
            <person name="Nowrousian M."/>
            <person name="Ottonello S."/>
            <person name="Baldrian P."/>
            <person name="Spatafora J.W."/>
            <person name="Henrissat B."/>
            <person name="Nagy L.G."/>
            <person name="Aury J.M."/>
            <person name="Wincker P."/>
            <person name="Grigoriev I.V."/>
            <person name="Bonfante P."/>
            <person name="Martin F.M."/>
        </authorList>
    </citation>
    <scope>NUCLEOTIDE SEQUENCE [LARGE SCALE GENOMIC DNA]</scope>
    <source>
        <strain evidence="1 2">120613-1</strain>
    </source>
</reference>
<keyword evidence="2" id="KW-1185">Reference proteome</keyword>